<accession>A0AA40CIG5</accession>
<sequence length="62" mass="7101">MGWLLACRQAYADGVDILYSTNTFFVESVQLLDAILFPIPTFVVPERLALITSLELRWDIRV</sequence>
<reference evidence="2" key="1">
    <citation type="submission" date="2023-06" db="EMBL/GenBank/DDBJ databases">
        <title>Genome-scale phylogeny and comparative genomics of the fungal order Sordariales.</title>
        <authorList>
            <consortium name="Lawrence Berkeley National Laboratory"/>
            <person name="Hensen N."/>
            <person name="Bonometti L."/>
            <person name="Westerberg I."/>
            <person name="Brannstrom I.O."/>
            <person name="Guillou S."/>
            <person name="Cros-Aarteil S."/>
            <person name="Calhoun S."/>
            <person name="Haridas S."/>
            <person name="Kuo A."/>
            <person name="Mondo S."/>
            <person name="Pangilinan J."/>
            <person name="Riley R."/>
            <person name="Labutti K."/>
            <person name="Andreopoulos B."/>
            <person name="Lipzen A."/>
            <person name="Chen C."/>
            <person name="Yanf M."/>
            <person name="Daum C."/>
            <person name="Ng V."/>
            <person name="Clum A."/>
            <person name="Steindorff A."/>
            <person name="Ohm R."/>
            <person name="Martin F."/>
            <person name="Silar P."/>
            <person name="Natvig D."/>
            <person name="Lalanne C."/>
            <person name="Gautier V."/>
            <person name="Ament-Velasquez S.L."/>
            <person name="Kruys A."/>
            <person name="Hutchinson M.I."/>
            <person name="Powell A.J."/>
            <person name="Barry K."/>
            <person name="Miller A.N."/>
            <person name="Grigoriev I.V."/>
            <person name="Debuchy R."/>
            <person name="Gladieux P."/>
            <person name="Thoren M.H."/>
            <person name="Johannesson H."/>
        </authorList>
    </citation>
    <scope>NUCLEOTIDE SEQUENCE</scope>
    <source>
        <strain evidence="2">SMH2532-1</strain>
    </source>
</reference>
<evidence type="ECO:0000259" key="1">
    <source>
        <dbReference type="Pfam" id="PF24864"/>
    </source>
</evidence>
<dbReference type="EMBL" id="JAULSV010000007">
    <property type="protein sequence ID" value="KAK0639652.1"/>
    <property type="molecule type" value="Genomic_DNA"/>
</dbReference>
<protein>
    <recommendedName>
        <fullName evidence="1">DUF7730 domain-containing protein</fullName>
    </recommendedName>
</protein>
<organism evidence="2 3">
    <name type="scientific">Cercophora newfieldiana</name>
    <dbReference type="NCBI Taxonomy" id="92897"/>
    <lineage>
        <taxon>Eukaryota</taxon>
        <taxon>Fungi</taxon>
        <taxon>Dikarya</taxon>
        <taxon>Ascomycota</taxon>
        <taxon>Pezizomycotina</taxon>
        <taxon>Sordariomycetes</taxon>
        <taxon>Sordariomycetidae</taxon>
        <taxon>Sordariales</taxon>
        <taxon>Lasiosphaeriaceae</taxon>
        <taxon>Cercophora</taxon>
    </lineage>
</organism>
<keyword evidence="3" id="KW-1185">Reference proteome</keyword>
<evidence type="ECO:0000313" key="2">
    <source>
        <dbReference type="EMBL" id="KAK0639652.1"/>
    </source>
</evidence>
<dbReference type="AlphaFoldDB" id="A0AA40CIG5"/>
<dbReference type="Proteomes" id="UP001174936">
    <property type="component" value="Unassembled WGS sequence"/>
</dbReference>
<name>A0AA40CIG5_9PEZI</name>
<proteinExistence type="predicted"/>
<evidence type="ECO:0000313" key="3">
    <source>
        <dbReference type="Proteomes" id="UP001174936"/>
    </source>
</evidence>
<gene>
    <name evidence="2" type="ORF">B0T16DRAFT_336810</name>
</gene>
<dbReference type="Pfam" id="PF24864">
    <property type="entry name" value="DUF7730"/>
    <property type="match status" value="1"/>
</dbReference>
<dbReference type="InterPro" id="IPR056632">
    <property type="entry name" value="DUF7730"/>
</dbReference>
<comment type="caution">
    <text evidence="2">The sequence shown here is derived from an EMBL/GenBank/DDBJ whole genome shotgun (WGS) entry which is preliminary data.</text>
</comment>
<feature type="domain" description="DUF7730" evidence="1">
    <location>
        <begin position="4"/>
        <end position="61"/>
    </location>
</feature>
<feature type="non-terminal residue" evidence="2">
    <location>
        <position position="62"/>
    </location>
</feature>